<dbReference type="Gene3D" id="2.60.120.1440">
    <property type="match status" value="1"/>
</dbReference>
<evidence type="ECO:0000259" key="2">
    <source>
        <dbReference type="Pfam" id="PF16220"/>
    </source>
</evidence>
<dbReference type="InterPro" id="IPR006860">
    <property type="entry name" value="FecR"/>
</dbReference>
<sequence length="347" mass="38949">MPPVCFCQLGEKIRGQSNGTLSVISSGARALSNILTDSRRQALRAASHWYAVLNCGRVSPQQQARWQQWYEQDQDNQWAWQQVEILSNQFSSVPDGVASRTLHDIQYTRRHMMKGLLLILGVGSGWQLWCSESGEGLRADYRTAKGAISQQWLEDGSLLSLNTQSAVDVRFDAHQRAIKLWYGEIAITTARDPQQRPFRVFTRQGQLTALGTEFTVRQQDDNTLLAVQQNAVKVVLTSDPTQRRIVRQGEKLHFNAVKFGEIASLDDEANAWTQGILSFSNKPLGEVITTLARYRNGILRCDPAVAGLRLSGTFPLKNTDTVLNVIARTLPIKIQSVTRYWVNIIPA</sequence>
<dbReference type="EMBL" id="FN667742">
    <property type="protein sequence ID" value="CBJ91771.1"/>
    <property type="molecule type" value="Genomic_DNA"/>
</dbReference>
<evidence type="ECO:0000313" key="3">
    <source>
        <dbReference type="EMBL" id="CBJ91771.1"/>
    </source>
</evidence>
<keyword evidence="4" id="KW-1185">Reference proteome</keyword>
<proteinExistence type="predicted"/>
<feature type="domain" description="FecR protein" evidence="1">
    <location>
        <begin position="140"/>
        <end position="233"/>
    </location>
</feature>
<dbReference type="PANTHER" id="PTHR30273:SF2">
    <property type="entry name" value="PROTEIN FECR"/>
    <property type="match status" value="1"/>
</dbReference>
<evidence type="ECO:0000259" key="1">
    <source>
        <dbReference type="Pfam" id="PF04773"/>
    </source>
</evidence>
<dbReference type="InterPro" id="IPR032623">
    <property type="entry name" value="FecR_N"/>
</dbReference>
<dbReference type="STRING" id="406817.XNC1_3740"/>
<dbReference type="NCBIfam" id="NF007296">
    <property type="entry name" value="PRK09774.1"/>
    <property type="match status" value="1"/>
</dbReference>
<name>D3VAZ6_XENNA</name>
<protein>
    <submittedName>
        <fullName evidence="3">Protein fecR</fullName>
    </submittedName>
</protein>
<dbReference type="HOGENOM" id="CLU_050192_0_0_6"/>
<dbReference type="GO" id="GO:0016989">
    <property type="term" value="F:sigma factor antagonist activity"/>
    <property type="evidence" value="ECO:0007669"/>
    <property type="project" value="TreeGrafter"/>
</dbReference>
<feature type="domain" description="FecR N-terminal" evidence="2">
    <location>
        <begin position="44"/>
        <end position="84"/>
    </location>
</feature>
<dbReference type="AlphaFoldDB" id="D3VAZ6"/>
<dbReference type="KEGG" id="xne:XNC1_3740"/>
<dbReference type="Pfam" id="PF04773">
    <property type="entry name" value="FecR"/>
    <property type="match status" value="1"/>
</dbReference>
<accession>D3VAZ6</accession>
<dbReference type="eggNOG" id="COG3712">
    <property type="taxonomic scope" value="Bacteria"/>
</dbReference>
<gene>
    <name evidence="3" type="primary">fecR</name>
    <name evidence="3" type="ordered locus">XNC1_3740</name>
</gene>
<organism evidence="3 4">
    <name type="scientific">Xenorhabdus nematophila (strain ATCC 19061 / DSM 3370 / CCUG 14189 / LMG 1036 / NCIMB 9965 / AN6)</name>
    <dbReference type="NCBI Taxonomy" id="406817"/>
    <lineage>
        <taxon>Bacteria</taxon>
        <taxon>Pseudomonadati</taxon>
        <taxon>Pseudomonadota</taxon>
        <taxon>Gammaproteobacteria</taxon>
        <taxon>Enterobacterales</taxon>
        <taxon>Morganellaceae</taxon>
        <taxon>Xenorhabdus</taxon>
    </lineage>
</organism>
<dbReference type="PIRSF" id="PIRSF018266">
    <property type="entry name" value="FecR"/>
    <property type="match status" value="1"/>
</dbReference>
<dbReference type="PANTHER" id="PTHR30273">
    <property type="entry name" value="PERIPLASMIC SIGNAL SENSOR AND SIGMA FACTOR ACTIVATOR FECR-RELATED"/>
    <property type="match status" value="1"/>
</dbReference>
<dbReference type="Proteomes" id="UP000008075">
    <property type="component" value="Chromosome"/>
</dbReference>
<dbReference type="InterPro" id="IPR012373">
    <property type="entry name" value="Ferrdict_sens_TM"/>
</dbReference>
<dbReference type="Pfam" id="PF16220">
    <property type="entry name" value="DUF4880"/>
    <property type="match status" value="1"/>
</dbReference>
<reference evidence="3 4" key="1">
    <citation type="journal article" date="2011" name="PLoS ONE">
        <title>The entomopathogenic bacterial endosymbionts xenorhabdus and photorhabdus: convergent lifestyles from divergent genomes.</title>
        <authorList>
            <person name="Chaston J.M."/>
            <person name="Suen G."/>
            <person name="Tucker S.L."/>
            <person name="Andersen A.W."/>
            <person name="Bhasin A."/>
            <person name="Bode E."/>
            <person name="Bode H.B."/>
            <person name="Brachmann A.O."/>
            <person name="Cowles C.E."/>
            <person name="Cowles K.N."/>
            <person name="Darby C."/>
            <person name="de Leon L."/>
            <person name="Drace K."/>
            <person name="Du Z."/>
            <person name="Givaudan A."/>
            <person name="Herbert Tran E.E."/>
            <person name="Jewell K.A."/>
            <person name="Knack J.J."/>
            <person name="Krasomil-Osterfeld K.C."/>
            <person name="Kukor R."/>
            <person name="Lanois A."/>
            <person name="Latreille P."/>
            <person name="Leimgruber N.K."/>
            <person name="Lipke C.M."/>
            <person name="Liu R."/>
            <person name="Lu X."/>
            <person name="Martens E.C."/>
            <person name="Marri P.R."/>
            <person name="Medigue C."/>
            <person name="Menard M.L."/>
            <person name="Miller N.M."/>
            <person name="Morales-Soto N."/>
            <person name="Norton S."/>
            <person name="Ogier J.C."/>
            <person name="Orchard S.S."/>
            <person name="Park D."/>
            <person name="Park Y."/>
            <person name="Qurollo B.A."/>
            <person name="Sugar D.R."/>
            <person name="Richards G.R."/>
            <person name="Rouy Z."/>
            <person name="Slominski B."/>
            <person name="Slominski K."/>
            <person name="Snyder H."/>
            <person name="Tjaden B.C."/>
            <person name="van der Hoeven R."/>
            <person name="Welch R.D."/>
            <person name="Wheeler C."/>
            <person name="Xiang B."/>
            <person name="Barbazuk B."/>
            <person name="Gaudriault S."/>
            <person name="Goodner B."/>
            <person name="Slater S.C."/>
            <person name="Forst S."/>
            <person name="Goldman B.S."/>
            <person name="Goodrich-Blair H."/>
        </authorList>
    </citation>
    <scope>NUCLEOTIDE SEQUENCE [LARGE SCALE GENOMIC DNA]</scope>
    <source>
        <strain evidence="4">ATCC 19061 / DSM 3370 / CCUG 14189 / LMG 1036 / NCIMB 9965 / AN6</strain>
    </source>
</reference>
<evidence type="ECO:0000313" key="4">
    <source>
        <dbReference type="Proteomes" id="UP000008075"/>
    </source>
</evidence>
<dbReference type="Gene3D" id="3.55.50.30">
    <property type="match status" value="1"/>
</dbReference>